<evidence type="ECO:0000259" key="2">
    <source>
        <dbReference type="Pfam" id="PF20501"/>
    </source>
</evidence>
<keyword evidence="1" id="KW-0812">Transmembrane</keyword>
<feature type="transmembrane region" description="Helical" evidence="1">
    <location>
        <begin position="72"/>
        <end position="89"/>
    </location>
</feature>
<reference evidence="3" key="1">
    <citation type="submission" date="2022-11" db="EMBL/GenBank/DDBJ databases">
        <title>WGS of Natronobacillus azotifigens 24KS-1, an anaerobic diazotrophic haloalkaliphile from soda-rich habitats.</title>
        <authorList>
            <person name="Sorokin D.Y."/>
            <person name="Merkel A.Y."/>
        </authorList>
    </citation>
    <scope>NUCLEOTIDE SEQUENCE</scope>
    <source>
        <strain evidence="3">24KS-1</strain>
    </source>
</reference>
<keyword evidence="1" id="KW-0472">Membrane</keyword>
<gene>
    <name evidence="3" type="ORF">OWO01_01760</name>
</gene>
<evidence type="ECO:0000313" key="4">
    <source>
        <dbReference type="Proteomes" id="UP001084197"/>
    </source>
</evidence>
<sequence length="100" mass="10887">MTKIFTFLMLGGLLFVLLTSITELPTFGESYAPAHNEISNHYIEQGPEDTNSPNLIGAIITDYRAFDTLGEATVLFTAIAAVVAILGVVHHKQDKGDNHE</sequence>
<proteinExistence type="predicted"/>
<dbReference type="Proteomes" id="UP001084197">
    <property type="component" value="Unassembled WGS sequence"/>
</dbReference>
<dbReference type="EMBL" id="JAPRAT010000002">
    <property type="protein sequence ID" value="MCZ0701937.1"/>
    <property type="molecule type" value="Genomic_DNA"/>
</dbReference>
<evidence type="ECO:0000313" key="3">
    <source>
        <dbReference type="EMBL" id="MCZ0701937.1"/>
    </source>
</evidence>
<dbReference type="RefSeq" id="WP_268778705.1">
    <property type="nucleotide sequence ID" value="NZ_JAPRAT010000002.1"/>
</dbReference>
<comment type="caution">
    <text evidence="3">The sequence shown here is derived from an EMBL/GenBank/DDBJ whole genome shotgun (WGS) entry which is preliminary data.</text>
</comment>
<protein>
    <recommendedName>
        <fullName evidence="2">MrpA C-terminal/MbhE domain-containing protein</fullName>
    </recommendedName>
</protein>
<name>A0A9J6R9J1_9BACI</name>
<dbReference type="InterPro" id="IPR046806">
    <property type="entry name" value="MrpA_C/MbhE"/>
</dbReference>
<evidence type="ECO:0000256" key="1">
    <source>
        <dbReference type="SAM" id="Phobius"/>
    </source>
</evidence>
<accession>A0A9J6R9J1</accession>
<keyword evidence="4" id="KW-1185">Reference proteome</keyword>
<dbReference type="AlphaFoldDB" id="A0A9J6R9J1"/>
<dbReference type="Pfam" id="PF20501">
    <property type="entry name" value="MbhE"/>
    <property type="match status" value="1"/>
</dbReference>
<feature type="domain" description="MrpA C-terminal/MbhE" evidence="2">
    <location>
        <begin position="32"/>
        <end position="86"/>
    </location>
</feature>
<organism evidence="3 4">
    <name type="scientific">Natronobacillus azotifigens</name>
    <dbReference type="NCBI Taxonomy" id="472978"/>
    <lineage>
        <taxon>Bacteria</taxon>
        <taxon>Bacillati</taxon>
        <taxon>Bacillota</taxon>
        <taxon>Bacilli</taxon>
        <taxon>Bacillales</taxon>
        <taxon>Bacillaceae</taxon>
        <taxon>Natronobacillus</taxon>
    </lineage>
</organism>
<keyword evidence="1" id="KW-1133">Transmembrane helix</keyword>